<evidence type="ECO:0000313" key="3">
    <source>
        <dbReference type="Proteomes" id="UP001218188"/>
    </source>
</evidence>
<name>A0AAD6SES7_9AGAR</name>
<dbReference type="EMBL" id="JARJCM010000142">
    <property type="protein sequence ID" value="KAJ7026205.1"/>
    <property type="molecule type" value="Genomic_DNA"/>
</dbReference>
<accession>A0AAD6SES7</accession>
<gene>
    <name evidence="2" type="ORF">C8F04DRAFT_1268378</name>
</gene>
<dbReference type="Proteomes" id="UP001218188">
    <property type="component" value="Unassembled WGS sequence"/>
</dbReference>
<keyword evidence="3" id="KW-1185">Reference proteome</keyword>
<feature type="region of interest" description="Disordered" evidence="1">
    <location>
        <begin position="211"/>
        <end position="244"/>
    </location>
</feature>
<evidence type="ECO:0000256" key="1">
    <source>
        <dbReference type="SAM" id="MobiDB-lite"/>
    </source>
</evidence>
<dbReference type="AlphaFoldDB" id="A0AAD6SES7"/>
<organism evidence="2 3">
    <name type="scientific">Mycena alexandri</name>
    <dbReference type="NCBI Taxonomy" id="1745969"/>
    <lineage>
        <taxon>Eukaryota</taxon>
        <taxon>Fungi</taxon>
        <taxon>Dikarya</taxon>
        <taxon>Basidiomycota</taxon>
        <taxon>Agaricomycotina</taxon>
        <taxon>Agaricomycetes</taxon>
        <taxon>Agaricomycetidae</taxon>
        <taxon>Agaricales</taxon>
        <taxon>Marasmiineae</taxon>
        <taxon>Mycenaceae</taxon>
        <taxon>Mycena</taxon>
    </lineage>
</organism>
<feature type="region of interest" description="Disordered" evidence="1">
    <location>
        <begin position="155"/>
        <end position="191"/>
    </location>
</feature>
<protein>
    <submittedName>
        <fullName evidence="2">Uncharacterized protein</fullName>
    </submittedName>
</protein>
<sequence length="446" mass="49363">MSPKSDSMYLKFMKTLFPPPSGPTCPNDFFHVATPYMALKADADEKRFGQYTVMCLPPANATSVQKALCCKPSKGALPSADAQAAALAQFKEFVQNNPIKRGKGIPKKKTAMQQALDQVAFAIESAFSQGTSATTEGRAIDKAISALRELETTSVAKRSSNKAPIIKKGASKRKGLNGKGKGRHIEGADGWDTATTTADVTATSWPFSRARSNAKRGISPDKAEPQIESDQDSPDLEKDAYDSDVYEIEPTERLTLRVVIYTDAEQEPMEQQLRLRSKSNFEFKYFPIAKVVRAVPDGDDPTCVEFVRFSLSTLTFTEDRILGTLNLTDRGNILIYRAKHLTNEQCPGIDTWIARACAQVYKNGWSIGNNESAKDDLDDLDDDFYLTDESFDSAPVAGPSSLRHASTSPLKRKLRCESSFFFDAEEALTDEEHDEDGRMQKYRRPS</sequence>
<reference evidence="2" key="1">
    <citation type="submission" date="2023-03" db="EMBL/GenBank/DDBJ databases">
        <title>Massive genome expansion in bonnet fungi (Mycena s.s.) driven by repeated elements and novel gene families across ecological guilds.</title>
        <authorList>
            <consortium name="Lawrence Berkeley National Laboratory"/>
            <person name="Harder C.B."/>
            <person name="Miyauchi S."/>
            <person name="Viragh M."/>
            <person name="Kuo A."/>
            <person name="Thoen E."/>
            <person name="Andreopoulos B."/>
            <person name="Lu D."/>
            <person name="Skrede I."/>
            <person name="Drula E."/>
            <person name="Henrissat B."/>
            <person name="Morin E."/>
            <person name="Kohler A."/>
            <person name="Barry K."/>
            <person name="LaButti K."/>
            <person name="Morin E."/>
            <person name="Salamov A."/>
            <person name="Lipzen A."/>
            <person name="Mereny Z."/>
            <person name="Hegedus B."/>
            <person name="Baldrian P."/>
            <person name="Stursova M."/>
            <person name="Weitz H."/>
            <person name="Taylor A."/>
            <person name="Grigoriev I.V."/>
            <person name="Nagy L.G."/>
            <person name="Martin F."/>
            <person name="Kauserud H."/>
        </authorList>
    </citation>
    <scope>NUCLEOTIDE SEQUENCE</scope>
    <source>
        <strain evidence="2">CBHHK200</strain>
    </source>
</reference>
<proteinExistence type="predicted"/>
<comment type="caution">
    <text evidence="2">The sequence shown here is derived from an EMBL/GenBank/DDBJ whole genome shotgun (WGS) entry which is preliminary data.</text>
</comment>
<evidence type="ECO:0000313" key="2">
    <source>
        <dbReference type="EMBL" id="KAJ7026205.1"/>
    </source>
</evidence>
<feature type="compositionally biased region" description="Basic residues" evidence="1">
    <location>
        <begin position="169"/>
        <end position="182"/>
    </location>
</feature>